<dbReference type="SUPFAM" id="SSF140931">
    <property type="entry name" value="Fic-like"/>
    <property type="match status" value="1"/>
</dbReference>
<dbReference type="PANTHER" id="PTHR39426:SF1">
    <property type="entry name" value="HOMOLOGY TO DEATH-ON-CURING PROTEIN OF PHAGE P1"/>
    <property type="match status" value="1"/>
</dbReference>
<dbReference type="NCBIfam" id="TIGR01550">
    <property type="entry name" value="DOC_P1"/>
    <property type="match status" value="1"/>
</dbReference>
<dbReference type="AlphaFoldDB" id="A0A1F6BWF4"/>
<reference evidence="2 3" key="1">
    <citation type="journal article" date="2016" name="Nat. Commun.">
        <title>Thousands of microbial genomes shed light on interconnected biogeochemical processes in an aquifer system.</title>
        <authorList>
            <person name="Anantharaman K."/>
            <person name="Brown C.T."/>
            <person name="Hug L.A."/>
            <person name="Sharon I."/>
            <person name="Castelle C.J."/>
            <person name="Probst A.J."/>
            <person name="Thomas B.C."/>
            <person name="Singh A."/>
            <person name="Wilkins M.J."/>
            <person name="Karaoz U."/>
            <person name="Brodie E.L."/>
            <person name="Williams K.H."/>
            <person name="Hubbard S.S."/>
            <person name="Banfield J.F."/>
        </authorList>
    </citation>
    <scope>NUCLEOTIDE SEQUENCE [LARGE SCALE GENOMIC DNA]</scope>
</reference>
<dbReference type="EMBL" id="MFKN01000001">
    <property type="protein sequence ID" value="OGG41259.1"/>
    <property type="molecule type" value="Genomic_DNA"/>
</dbReference>
<evidence type="ECO:0000259" key="1">
    <source>
        <dbReference type="PROSITE" id="PS51459"/>
    </source>
</evidence>
<dbReference type="InterPro" id="IPR003812">
    <property type="entry name" value="Fido"/>
</dbReference>
<dbReference type="Gene3D" id="1.20.120.1870">
    <property type="entry name" value="Fic/DOC protein, Fido domain"/>
    <property type="match status" value="1"/>
</dbReference>
<sequence>MPKYLSEAEILLIHSRVVDETGGLHGIRDWNAIQSVVGQPQQAVFGEELYPTLFLKAAVYARNIIAHHPFLDGNKRTGITVASVFLSDNGYAIEAKDGEFYELALRIAEDKLEYAEIAEWFESRTTKVRVAKPRGKRKKS</sequence>
<dbReference type="InterPro" id="IPR036597">
    <property type="entry name" value="Fido-like_dom_sf"/>
</dbReference>
<dbReference type="PANTHER" id="PTHR39426">
    <property type="entry name" value="HOMOLOGY TO DEATH-ON-CURING PROTEIN OF PHAGE P1"/>
    <property type="match status" value="1"/>
</dbReference>
<accession>A0A1F6BWF4</accession>
<organism evidence="2 3">
    <name type="scientific">Candidatus Kaiserbacteria bacterium GWA2_50_9</name>
    <dbReference type="NCBI Taxonomy" id="1798474"/>
    <lineage>
        <taxon>Bacteria</taxon>
        <taxon>Candidatus Kaiseribacteriota</taxon>
    </lineage>
</organism>
<feature type="domain" description="Fido" evidence="1">
    <location>
        <begin position="5"/>
        <end position="123"/>
    </location>
</feature>
<name>A0A1F6BWF4_9BACT</name>
<dbReference type="GO" id="GO:0016301">
    <property type="term" value="F:kinase activity"/>
    <property type="evidence" value="ECO:0007669"/>
    <property type="project" value="InterPro"/>
</dbReference>
<evidence type="ECO:0000313" key="3">
    <source>
        <dbReference type="Proteomes" id="UP000179014"/>
    </source>
</evidence>
<dbReference type="STRING" id="1798474.A2118_04145"/>
<evidence type="ECO:0000313" key="2">
    <source>
        <dbReference type="EMBL" id="OGG41259.1"/>
    </source>
</evidence>
<dbReference type="InterPro" id="IPR006440">
    <property type="entry name" value="Doc"/>
</dbReference>
<comment type="caution">
    <text evidence="2">The sequence shown here is derived from an EMBL/GenBank/DDBJ whole genome shotgun (WGS) entry which is preliminary data.</text>
</comment>
<protein>
    <recommendedName>
        <fullName evidence="1">Fido domain-containing protein</fullName>
    </recommendedName>
</protein>
<dbReference type="PROSITE" id="PS51459">
    <property type="entry name" value="FIDO"/>
    <property type="match status" value="1"/>
</dbReference>
<gene>
    <name evidence="2" type="ORF">A2118_04145</name>
</gene>
<dbReference type="Proteomes" id="UP000179014">
    <property type="component" value="Unassembled WGS sequence"/>
</dbReference>
<dbReference type="Pfam" id="PF02661">
    <property type="entry name" value="Fic"/>
    <property type="match status" value="1"/>
</dbReference>
<dbReference type="PIRSF" id="PIRSF018297">
    <property type="entry name" value="Doc"/>
    <property type="match status" value="1"/>
</dbReference>
<dbReference type="InterPro" id="IPR053737">
    <property type="entry name" value="Type_II_TA_Toxin"/>
</dbReference>
<proteinExistence type="predicted"/>